<dbReference type="Gene3D" id="3.10.180.10">
    <property type="entry name" value="2,3-Dihydroxybiphenyl 1,2-Dioxygenase, domain 1"/>
    <property type="match status" value="1"/>
</dbReference>
<protein>
    <submittedName>
        <fullName evidence="2">VOC family protein</fullName>
    </submittedName>
</protein>
<dbReference type="PANTHER" id="PTHR36503">
    <property type="entry name" value="BLR2520 PROTEIN"/>
    <property type="match status" value="1"/>
</dbReference>
<dbReference type="InterPro" id="IPR029068">
    <property type="entry name" value="Glyas_Bleomycin-R_OHBP_Dase"/>
</dbReference>
<accession>A0ABX8SCH4</accession>
<gene>
    <name evidence="2" type="ORF">KV203_01465</name>
</gene>
<dbReference type="SUPFAM" id="SSF54593">
    <property type="entry name" value="Glyoxalase/Bleomycin resistance protein/Dihydroxybiphenyl dioxygenase"/>
    <property type="match status" value="1"/>
</dbReference>
<dbReference type="EMBL" id="CP079105">
    <property type="protein sequence ID" value="QXQ14145.1"/>
    <property type="molecule type" value="Genomic_DNA"/>
</dbReference>
<dbReference type="PANTHER" id="PTHR36503:SF3">
    <property type="entry name" value="BLR0126 PROTEIN"/>
    <property type="match status" value="1"/>
</dbReference>
<proteinExistence type="predicted"/>
<dbReference type="Pfam" id="PF00903">
    <property type="entry name" value="Glyoxalase"/>
    <property type="match status" value="1"/>
</dbReference>
<dbReference type="RefSeq" id="WP_066467234.1">
    <property type="nucleotide sequence ID" value="NZ_CBCRUZ010000026.1"/>
</dbReference>
<dbReference type="InterPro" id="IPR004360">
    <property type="entry name" value="Glyas_Fos-R_dOase_dom"/>
</dbReference>
<feature type="domain" description="VOC" evidence="1">
    <location>
        <begin position="5"/>
        <end position="128"/>
    </location>
</feature>
<dbReference type="InterPro" id="IPR037523">
    <property type="entry name" value="VOC_core"/>
</dbReference>
<dbReference type="PROSITE" id="PS51819">
    <property type="entry name" value="VOC"/>
    <property type="match status" value="1"/>
</dbReference>
<evidence type="ECO:0000313" key="3">
    <source>
        <dbReference type="Proteomes" id="UP000887023"/>
    </source>
</evidence>
<reference evidence="2" key="1">
    <citation type="submission" date="2021-07" db="EMBL/GenBank/DDBJ databases">
        <title>Candidatus Kaistella beijingensis sp. nov. isolated from a municipal wastewater treatment plant is involved in sludge foaming.</title>
        <authorList>
            <person name="Song Y."/>
            <person name="Liu S.-J."/>
        </authorList>
    </citation>
    <scope>NUCLEOTIDE SEQUENCE</scope>
    <source>
        <strain evidence="2">DSM 43998</strain>
    </source>
</reference>
<organism evidence="2 3">
    <name type="scientific">Skermania pinensis</name>
    <dbReference type="NCBI Taxonomy" id="39122"/>
    <lineage>
        <taxon>Bacteria</taxon>
        <taxon>Bacillati</taxon>
        <taxon>Actinomycetota</taxon>
        <taxon>Actinomycetes</taxon>
        <taxon>Mycobacteriales</taxon>
        <taxon>Gordoniaceae</taxon>
        <taxon>Skermania</taxon>
    </lineage>
</organism>
<sequence>MPTPRFDLIGIVVADMARSLAFYRRLGLDLPAAADDEPHVEVTLPGGIRLAWDAVSTVQSFDPDFEPRPGNTISLAFLLDSPTEVDATYTRLVDAGYTGHRAPWDAFWGQRYAVVHDPDGHGVDLFAPL</sequence>
<evidence type="ECO:0000259" key="1">
    <source>
        <dbReference type="PROSITE" id="PS51819"/>
    </source>
</evidence>
<dbReference type="Proteomes" id="UP000887023">
    <property type="component" value="Chromosome"/>
</dbReference>
<name>A0ABX8SCH4_9ACTN</name>
<evidence type="ECO:0000313" key="2">
    <source>
        <dbReference type="EMBL" id="QXQ14145.1"/>
    </source>
</evidence>
<keyword evidence="3" id="KW-1185">Reference proteome</keyword>